<dbReference type="SUPFAM" id="SSF52200">
    <property type="entry name" value="Toll/Interleukin receptor TIR domain"/>
    <property type="match status" value="1"/>
</dbReference>
<dbReference type="InterPro" id="IPR053137">
    <property type="entry name" value="NLR-like"/>
</dbReference>
<dbReference type="InterPro" id="IPR011990">
    <property type="entry name" value="TPR-like_helical_dom_sf"/>
</dbReference>
<accession>A0ABQ3YT77</accession>
<dbReference type="Pfam" id="PF13424">
    <property type="entry name" value="TPR_12"/>
    <property type="match status" value="3"/>
</dbReference>
<name>A0ABQ3YT77_9ACTN</name>
<evidence type="ECO:0000259" key="1">
    <source>
        <dbReference type="Pfam" id="PF13676"/>
    </source>
</evidence>
<dbReference type="GO" id="GO:0005524">
    <property type="term" value="F:ATP binding"/>
    <property type="evidence" value="ECO:0007669"/>
    <property type="project" value="UniProtKB-KW"/>
</dbReference>
<dbReference type="Gene3D" id="1.25.40.10">
    <property type="entry name" value="Tetratricopeptide repeat domain"/>
    <property type="match status" value="2"/>
</dbReference>
<organism evidence="2 3">
    <name type="scientific">Paractinoplanes durhamensis</name>
    <dbReference type="NCBI Taxonomy" id="113563"/>
    <lineage>
        <taxon>Bacteria</taxon>
        <taxon>Bacillati</taxon>
        <taxon>Actinomycetota</taxon>
        <taxon>Actinomycetes</taxon>
        <taxon>Micromonosporales</taxon>
        <taxon>Micromonosporaceae</taxon>
        <taxon>Paractinoplanes</taxon>
    </lineage>
</organism>
<gene>
    <name evidence="2" type="ORF">Adu01nite_21650</name>
</gene>
<dbReference type="PANTHER" id="PTHR46082:SF6">
    <property type="entry name" value="AAA+ ATPASE DOMAIN-CONTAINING PROTEIN-RELATED"/>
    <property type="match status" value="1"/>
</dbReference>
<dbReference type="NCBIfam" id="NF040586">
    <property type="entry name" value="FxSxx_TPR"/>
    <property type="match status" value="1"/>
</dbReference>
<keyword evidence="2" id="KW-0067">ATP-binding</keyword>
<dbReference type="SUPFAM" id="SSF48452">
    <property type="entry name" value="TPR-like"/>
    <property type="match status" value="2"/>
</dbReference>
<comment type="caution">
    <text evidence="2">The sequence shown here is derived from an EMBL/GenBank/DDBJ whole genome shotgun (WGS) entry which is preliminary data.</text>
</comment>
<dbReference type="SUPFAM" id="SSF52540">
    <property type="entry name" value="P-loop containing nucleoside triphosphate hydrolases"/>
    <property type="match status" value="1"/>
</dbReference>
<dbReference type="InterPro" id="IPR000157">
    <property type="entry name" value="TIR_dom"/>
</dbReference>
<sequence length="880" mass="96486">MPGSDMVADVGQPSAVKIFVSYAGPDRPWAEWAGQQLERAGFTVELDAWDWSAGDNVVLRMNDALARADLVLALCSPAYFARDRFTTDEWTAVLAERRRLVPVRVTEVTPPPVLRPLLFRDLFGQPAEQARLALLEAVSGRSGRPVGPVPFPGDPAAPASVSADSVRVPGSLPAVWNVRRRNPAFTGRERQLAGLRERLCSGERALVQALHGIGGVGKTELAVEYAHLFGNEYDLIWWIPAEQPELIGDHLAALAVKAGLAPADRATPAAVEAVRAHLRGRPRWLLIFDNAEHRDDTAPWLPDGPGHLIITSRNPLWTGVAQPIDMDVFTRAESTALLQTNLPGLGDHDAQRLAVALGDLPLAIGQAADMLAETRVHVDAYLAELRTHATDLLRGGRPPAGYPLPLAAAVTVAAQKLAADDPAAGRLLTLCAHLGPEPIPTDLFTARPGLLPKSLAETAWRPVAFARIVAQLGRYGLARLTETGPLLHRLTQAVLRDVDPDPAGSRSTVDELLIAAKPKDPTTPAWWPRWTQLLPHILAADPAATDSVDLRLTADAAVWHLMARGDARTALPLAEQLHAAWTSRHGPDDDTTLAAGDTVSEGNRKFGRYLQARAADEDTLRRRRRLGGDDDPLTLNAAFNLALDLRLLGEYEQARELDEDTLERRRRVLGDNHPNTLRSASYLAMDLRGLGEYERARELDEDTLDRQRRVQGDDHPFTLHSADNLAGDLRGLGEHERARKLSEDNLARRRRVLGDDHPDTLTSAGNLAIVLHHLGDREGAIRLTEDILARRRRVLGEDHPHTFISANNLAVFLRAVGRFGEARDLDEDSLARRRRVLGENHHLTLTSAENLAADLAGLGETERARELRDDVRARRRAVEQ</sequence>
<keyword evidence="3" id="KW-1185">Reference proteome</keyword>
<dbReference type="InterPro" id="IPR035897">
    <property type="entry name" value="Toll_tir_struct_dom_sf"/>
</dbReference>
<dbReference type="Gene3D" id="3.40.50.300">
    <property type="entry name" value="P-loop containing nucleotide triphosphate hydrolases"/>
    <property type="match status" value="1"/>
</dbReference>
<proteinExistence type="predicted"/>
<protein>
    <submittedName>
        <fullName evidence="2">ATP-binding protein</fullName>
    </submittedName>
</protein>
<feature type="domain" description="TIR" evidence="1">
    <location>
        <begin position="18"/>
        <end position="130"/>
    </location>
</feature>
<dbReference type="Proteomes" id="UP000637628">
    <property type="component" value="Unassembled WGS sequence"/>
</dbReference>
<evidence type="ECO:0000313" key="3">
    <source>
        <dbReference type="Proteomes" id="UP000637628"/>
    </source>
</evidence>
<dbReference type="PANTHER" id="PTHR46082">
    <property type="entry name" value="ATP/GTP-BINDING PROTEIN-RELATED"/>
    <property type="match status" value="1"/>
</dbReference>
<keyword evidence="2" id="KW-0547">Nucleotide-binding</keyword>
<dbReference type="Gene3D" id="3.40.50.10140">
    <property type="entry name" value="Toll/interleukin-1 receptor homology (TIR) domain"/>
    <property type="match status" value="1"/>
</dbReference>
<evidence type="ECO:0000313" key="2">
    <source>
        <dbReference type="EMBL" id="GIE00815.1"/>
    </source>
</evidence>
<reference evidence="2 3" key="1">
    <citation type="submission" date="2021-01" db="EMBL/GenBank/DDBJ databases">
        <title>Whole genome shotgun sequence of Actinoplanes durhamensis NBRC 14914.</title>
        <authorList>
            <person name="Komaki H."/>
            <person name="Tamura T."/>
        </authorList>
    </citation>
    <scope>NUCLEOTIDE SEQUENCE [LARGE SCALE GENOMIC DNA]</scope>
    <source>
        <strain evidence="2 3">NBRC 14914</strain>
    </source>
</reference>
<dbReference type="InterPro" id="IPR027417">
    <property type="entry name" value="P-loop_NTPase"/>
</dbReference>
<dbReference type="EMBL" id="BOML01000019">
    <property type="protein sequence ID" value="GIE00815.1"/>
    <property type="molecule type" value="Genomic_DNA"/>
</dbReference>
<dbReference type="Pfam" id="PF13676">
    <property type="entry name" value="TIR_2"/>
    <property type="match status" value="1"/>
</dbReference>